<dbReference type="WBParaSite" id="EgrG_002062400">
    <property type="protein sequence ID" value="EgrG_002062400"/>
    <property type="gene ID" value="EgrG_002062400"/>
</dbReference>
<dbReference type="EMBL" id="LK028740">
    <property type="protein sequence ID" value="CDS25135.1"/>
    <property type="molecule type" value="Genomic_DNA"/>
</dbReference>
<evidence type="ECO:0000313" key="3">
    <source>
        <dbReference type="WBParaSite" id="EgrG_002062400"/>
    </source>
</evidence>
<dbReference type="Proteomes" id="UP000492820">
    <property type="component" value="Unassembled WGS sequence"/>
</dbReference>
<organism evidence="1">
    <name type="scientific">Echinococcus granulosus</name>
    <name type="common">Hydatid tapeworm</name>
    <dbReference type="NCBI Taxonomy" id="6210"/>
    <lineage>
        <taxon>Eukaryota</taxon>
        <taxon>Metazoa</taxon>
        <taxon>Spiralia</taxon>
        <taxon>Lophotrochozoa</taxon>
        <taxon>Platyhelminthes</taxon>
        <taxon>Cestoda</taxon>
        <taxon>Eucestoda</taxon>
        <taxon>Cyclophyllidea</taxon>
        <taxon>Taeniidae</taxon>
        <taxon>Echinococcus</taxon>
        <taxon>Echinococcus granulosus group</taxon>
    </lineage>
</organism>
<evidence type="ECO:0000313" key="1">
    <source>
        <dbReference type="EMBL" id="CDS25135.1"/>
    </source>
</evidence>
<reference evidence="1 2" key="1">
    <citation type="journal article" date="2013" name="Nature">
        <title>The genomes of four tapeworm species reveal adaptations to parasitism.</title>
        <authorList>
            <person name="Tsai I.J."/>
            <person name="Zarowiecki M."/>
            <person name="Holroyd N."/>
            <person name="Garciarrubio A."/>
            <person name="Sanchez-Flores A."/>
            <person name="Brooks K.L."/>
            <person name="Tracey A."/>
            <person name="Bobes R.J."/>
            <person name="Fragoso G."/>
            <person name="Sciutto E."/>
            <person name="Aslett M."/>
            <person name="Beasley H."/>
            <person name="Bennett H.M."/>
            <person name="Cai J."/>
            <person name="Camicia F."/>
            <person name="Clark R."/>
            <person name="Cucher M."/>
            <person name="De Silva N."/>
            <person name="Day T.A."/>
            <person name="Deplazes P."/>
            <person name="Estrada K."/>
            <person name="Fernandez C."/>
            <person name="Holland P.W."/>
            <person name="Hou J."/>
            <person name="Hu S."/>
            <person name="Huckvale T."/>
            <person name="Hung S.S."/>
            <person name="Kamenetzky L."/>
            <person name="Keane J.A."/>
            <person name="Kiss F."/>
            <person name="Koziol U."/>
            <person name="Lambert O."/>
            <person name="Liu K."/>
            <person name="Luo X."/>
            <person name="Luo Y."/>
            <person name="Macchiaroli N."/>
            <person name="Nichol S."/>
            <person name="Paps J."/>
            <person name="Parkinson J."/>
            <person name="Pouchkina-Stantcheva N."/>
            <person name="Riddiford N."/>
            <person name="Rosenzvit M."/>
            <person name="Salinas G."/>
            <person name="Wasmuth J.D."/>
            <person name="Zamanian M."/>
            <person name="Zheng Y."/>
            <person name="Cai X."/>
            <person name="Soberon X."/>
            <person name="Olson P.D."/>
            <person name="Laclette J.P."/>
            <person name="Brehm K."/>
            <person name="Berriman M."/>
            <person name="Garciarrubio A."/>
            <person name="Bobes R.J."/>
            <person name="Fragoso G."/>
            <person name="Sanchez-Flores A."/>
            <person name="Estrada K."/>
            <person name="Cevallos M.A."/>
            <person name="Morett E."/>
            <person name="Gonzalez V."/>
            <person name="Portillo T."/>
            <person name="Ochoa-Leyva A."/>
            <person name="Jose M.V."/>
            <person name="Sciutto E."/>
            <person name="Landa A."/>
            <person name="Jimenez L."/>
            <person name="Valdes V."/>
            <person name="Carrero J.C."/>
            <person name="Larralde C."/>
            <person name="Morales-Montor J."/>
            <person name="Limon-Lason J."/>
            <person name="Soberon X."/>
            <person name="Laclette J.P."/>
        </authorList>
    </citation>
    <scope>NUCLEOTIDE SEQUENCE [LARGE SCALE GENOMIC DNA]</scope>
</reference>
<gene>
    <name evidence="1" type="ORF">EgrG_002062400</name>
</gene>
<reference evidence="1" key="2">
    <citation type="submission" date="2014-06" db="EMBL/GenBank/DDBJ databases">
        <authorList>
            <person name="Aslett M."/>
        </authorList>
    </citation>
    <scope>NUCLEOTIDE SEQUENCE</scope>
</reference>
<name>A0A068X531_ECHGR</name>
<evidence type="ECO:0000313" key="2">
    <source>
        <dbReference type="Proteomes" id="UP000492820"/>
    </source>
</evidence>
<proteinExistence type="predicted"/>
<dbReference type="AlphaFoldDB" id="A0A068X531"/>
<accession>A0A068X531</accession>
<sequence length="141" mass="15646">MASRLTHPISPLLFSTPLLSFFPFQATQFMIFRLHQKGSITAIVLLGQRRQFPRDRIENTHQELTSTSCDLGLAFHFTGCYFHCVVPLDTSPSFVSADVTLETGDTGDEPPSSDFKFCAILMYGHVNLASARLSILFGSDV</sequence>
<protein>
    <submittedName>
        <fullName evidence="3">Secreted protein</fullName>
    </submittedName>
</protein>
<reference evidence="3" key="3">
    <citation type="submission" date="2020-10" db="UniProtKB">
        <authorList>
            <consortium name="WormBaseParasite"/>
        </authorList>
    </citation>
    <scope>IDENTIFICATION</scope>
</reference>